<dbReference type="Proteomes" id="UP001591681">
    <property type="component" value="Unassembled WGS sequence"/>
</dbReference>
<comment type="caution">
    <text evidence="2">The sequence shown here is derived from an EMBL/GenBank/DDBJ whole genome shotgun (WGS) entry which is preliminary data.</text>
</comment>
<organism evidence="2 3">
    <name type="scientific">Coilia grayii</name>
    <name type="common">Gray's grenadier anchovy</name>
    <dbReference type="NCBI Taxonomy" id="363190"/>
    <lineage>
        <taxon>Eukaryota</taxon>
        <taxon>Metazoa</taxon>
        <taxon>Chordata</taxon>
        <taxon>Craniata</taxon>
        <taxon>Vertebrata</taxon>
        <taxon>Euteleostomi</taxon>
        <taxon>Actinopterygii</taxon>
        <taxon>Neopterygii</taxon>
        <taxon>Teleostei</taxon>
        <taxon>Clupei</taxon>
        <taxon>Clupeiformes</taxon>
        <taxon>Clupeoidei</taxon>
        <taxon>Engraulidae</taxon>
        <taxon>Coilinae</taxon>
        <taxon>Coilia</taxon>
    </lineage>
</organism>
<sequence>MCIIHTHHPVSLKKSLPISQFNRIRRLCSREEDFQTQAYDLEARFKDRHYTLEWITSARKRFEGMSQMECLYAPKRPNTEPRINCIVQFSPVSHEFQSIIQQYWHIIASDPSLTCFTSTPRVVFKRPPNLRNLLVRAHNPPQPEHFLHQIPQGNYKCGQCAQCNFTTKTKIFHHPLTGKPLHIKGVITCNTNNVIYMLRCPCGLAYIGKTTRSLKTRIAEHRSNIRNHNDKSPVAIHFTAASHNVSSLRYIGIEHVKSPSRGGDVNSLLLKREAYWIYTLGTLFPKGLNEDFDLRPFL</sequence>
<dbReference type="PANTHER" id="PTHR21301:SF13">
    <property type="match status" value="1"/>
</dbReference>
<dbReference type="PANTHER" id="PTHR21301">
    <property type="entry name" value="REVERSE TRANSCRIPTASE"/>
    <property type="match status" value="1"/>
</dbReference>
<dbReference type="Pfam" id="PF26215">
    <property type="entry name" value="HTH_animal"/>
    <property type="match status" value="1"/>
</dbReference>
<dbReference type="AlphaFoldDB" id="A0ABD1JBG1"/>
<dbReference type="InterPro" id="IPR000305">
    <property type="entry name" value="GIY-YIG_endonuc"/>
</dbReference>
<dbReference type="SUPFAM" id="SSF82771">
    <property type="entry name" value="GIY-YIG endonuclease"/>
    <property type="match status" value="1"/>
</dbReference>
<evidence type="ECO:0000313" key="3">
    <source>
        <dbReference type="Proteomes" id="UP001591681"/>
    </source>
</evidence>
<keyword evidence="3" id="KW-1185">Reference proteome</keyword>
<dbReference type="InterPro" id="IPR035901">
    <property type="entry name" value="GIY-YIG_endonuc_sf"/>
</dbReference>
<dbReference type="InterPro" id="IPR058912">
    <property type="entry name" value="HTH_animal"/>
</dbReference>
<proteinExistence type="predicted"/>
<dbReference type="PROSITE" id="PS50164">
    <property type="entry name" value="GIY_YIG"/>
    <property type="match status" value="1"/>
</dbReference>
<gene>
    <name evidence="2" type="ORF">ACEWY4_020036</name>
</gene>
<dbReference type="Pfam" id="PF01541">
    <property type="entry name" value="GIY-YIG"/>
    <property type="match status" value="1"/>
</dbReference>
<dbReference type="EMBL" id="JBHFQA010000017">
    <property type="protein sequence ID" value="KAL2084518.1"/>
    <property type="molecule type" value="Genomic_DNA"/>
</dbReference>
<protein>
    <recommendedName>
        <fullName evidence="1">GIY-YIG domain-containing protein</fullName>
    </recommendedName>
</protein>
<accession>A0ABD1JBG1</accession>
<name>A0ABD1JBG1_9TELE</name>
<dbReference type="Gene3D" id="3.40.1440.10">
    <property type="entry name" value="GIY-YIG endonuclease"/>
    <property type="match status" value="1"/>
</dbReference>
<feature type="domain" description="GIY-YIG" evidence="1">
    <location>
        <begin position="191"/>
        <end position="290"/>
    </location>
</feature>
<reference evidence="2 3" key="1">
    <citation type="submission" date="2024-09" db="EMBL/GenBank/DDBJ databases">
        <title>A chromosome-level genome assembly of Gray's grenadier anchovy, Coilia grayii.</title>
        <authorList>
            <person name="Fu Z."/>
        </authorList>
    </citation>
    <scope>NUCLEOTIDE SEQUENCE [LARGE SCALE GENOMIC DNA]</scope>
    <source>
        <strain evidence="2">G4</strain>
        <tissue evidence="2">Muscle</tissue>
    </source>
</reference>
<evidence type="ECO:0000259" key="1">
    <source>
        <dbReference type="PROSITE" id="PS50164"/>
    </source>
</evidence>
<dbReference type="CDD" id="cd10442">
    <property type="entry name" value="GIY-YIG_PLEs"/>
    <property type="match status" value="1"/>
</dbReference>
<evidence type="ECO:0000313" key="2">
    <source>
        <dbReference type="EMBL" id="KAL2084518.1"/>
    </source>
</evidence>